<dbReference type="PANTHER" id="PTHR10695:SF46">
    <property type="entry name" value="BIFUNCTIONAL COENZYME A SYNTHASE-RELATED"/>
    <property type="match status" value="1"/>
</dbReference>
<reference evidence="2" key="1">
    <citation type="submission" date="2024-06" db="EMBL/GenBank/DDBJ databases">
        <title>Draft Genome Sequences of Epichloe bromicola Strains Isolated from Elymus ciliaris.</title>
        <authorList>
            <consortium name="Epichloe bromicola genome sequencing consortium"/>
            <person name="Miura A."/>
            <person name="Imano S."/>
            <person name="Ashida A."/>
            <person name="Sato I."/>
            <person name="Chiba S."/>
            <person name="Tanaka A."/>
            <person name="Camagna M."/>
            <person name="Takemoto D."/>
        </authorList>
    </citation>
    <scope>NUCLEOTIDE SEQUENCE [LARGE SCALE GENOMIC DNA]</scope>
    <source>
        <strain evidence="2">DP</strain>
    </source>
</reference>
<dbReference type="EMBL" id="BAAFGZ010000497">
    <property type="protein sequence ID" value="GAB0138816.1"/>
    <property type="molecule type" value="Genomic_DNA"/>
</dbReference>
<evidence type="ECO:0008006" key="3">
    <source>
        <dbReference type="Google" id="ProtNLM"/>
    </source>
</evidence>
<dbReference type="InterPro" id="IPR014729">
    <property type="entry name" value="Rossmann-like_a/b/a_fold"/>
</dbReference>
<gene>
    <name evidence="1" type="primary">g7038</name>
    <name evidence="1" type="ORF">EsDP_00007038</name>
</gene>
<evidence type="ECO:0000313" key="2">
    <source>
        <dbReference type="Proteomes" id="UP001562357"/>
    </source>
</evidence>
<dbReference type="SUPFAM" id="SSF52374">
    <property type="entry name" value="Nucleotidylyl transferase"/>
    <property type="match status" value="1"/>
</dbReference>
<dbReference type="PANTHER" id="PTHR10695">
    <property type="entry name" value="DEPHOSPHO-COA KINASE-RELATED"/>
    <property type="match status" value="1"/>
</dbReference>
<sequence>MPPSPGLTDAPSLLLLPCPPEPVTAVTVRAAYYEPLDSTISRLSNEYGSSTAGGVGPILVIAVASPVLTPERDNIRLVYWRRSQSILAEIYSLVASICAKRSIASDLEADDPGAVDIRVVLIDHSRASEGLYKPNSRGVYELNSSTILDLATFASTVHPWRQIFHPSSEQGYELLASFLKYSEGSQKLQHKQLVAVEGGLSLSNPAPALAADQAIEKSMSDACEGYSTVCLGGTFDHLHPGHKLFLHAAVLLLNVKDTRAKTGHQCELVIGISSDELLLKKKYAEELQSWDIRARSVINFLSTLLSTSTTAAMHMKAVQAETKELHARYRDGSILVRCVDFHDVYGPTVKEEAIEALVVSRETRSGGAVVNEKRRSQGWSELKVYEIDVLDVSFDTDNGIENEKAANNFAGKISSTEIRKQKAERRRTSS</sequence>
<protein>
    <recommendedName>
        <fullName evidence="3">Pantetheine-phosphate adenylyltransferase family protein</fullName>
    </recommendedName>
</protein>
<organism evidence="1 2">
    <name type="scientific">Epichloe bromicola</name>
    <dbReference type="NCBI Taxonomy" id="79588"/>
    <lineage>
        <taxon>Eukaryota</taxon>
        <taxon>Fungi</taxon>
        <taxon>Dikarya</taxon>
        <taxon>Ascomycota</taxon>
        <taxon>Pezizomycotina</taxon>
        <taxon>Sordariomycetes</taxon>
        <taxon>Hypocreomycetidae</taxon>
        <taxon>Hypocreales</taxon>
        <taxon>Clavicipitaceae</taxon>
        <taxon>Epichloe</taxon>
    </lineage>
</organism>
<keyword evidence="2" id="KW-1185">Reference proteome</keyword>
<evidence type="ECO:0000313" key="1">
    <source>
        <dbReference type="EMBL" id="GAB0138816.1"/>
    </source>
</evidence>
<name>A0ABQ0CZF6_9HYPO</name>
<proteinExistence type="predicted"/>
<comment type="caution">
    <text evidence="1">The sequence shown here is derived from an EMBL/GenBank/DDBJ whole genome shotgun (WGS) entry which is preliminary data.</text>
</comment>
<accession>A0ABQ0CZF6</accession>
<dbReference type="Proteomes" id="UP001562357">
    <property type="component" value="Unassembled WGS sequence"/>
</dbReference>
<dbReference type="Gene3D" id="3.40.50.620">
    <property type="entry name" value="HUPs"/>
    <property type="match status" value="1"/>
</dbReference>